<keyword evidence="4" id="KW-1185">Reference proteome</keyword>
<evidence type="ECO:0000256" key="1">
    <source>
        <dbReference type="ARBA" id="ARBA00023450"/>
    </source>
</evidence>
<evidence type="ECO:0000259" key="2">
    <source>
        <dbReference type="SMART" id="SM00507"/>
    </source>
</evidence>
<gene>
    <name evidence="3" type="ORF">H9651_13035</name>
</gene>
<proteinExistence type="inferred from homology"/>
<dbReference type="Pfam" id="PF01844">
    <property type="entry name" value="HNH"/>
    <property type="match status" value="1"/>
</dbReference>
<sequence length="448" mass="47490">MNEPLRNLIAAVAAVAEGWPDVAVEGAAGSSLVALNDALGRVRRLTDGLHAQVAAEIARQSRPELGPDGLAKTQGYRNPTALIAATTGSTNGEAARLVQVGEATAPRLLLSGERAPARHPHVACAVDAGRIGAPAAAAIIGMLDRVVLRAGREATEAAERTLVEQAPGLSADQLAKLIARAEAWLDPDGVEPREDELRSQRYLHIREERNGMTSLSAMLDPEHAAPVRAALEALVSADLRAPRVAEAPGSEPSRPSIPKLQADALARLCAHALGCDHTDLPLEGATVVVRVTLDDLAQGTGSATIDGMTQPVSIGTVRRMAAGGSVIPCVLGGKSEILDWGRRKRLFTKAQKFALIERDGGCAACGAPPGMTRVHHIRWWLRDSGTTDLSNGVLLCDSCHHRVHDNGYEIRIDGTGVDADVWLIPPPWVDSTRTPRRGARKRFDFVPA</sequence>
<feature type="domain" description="HNH nuclease" evidence="2">
    <location>
        <begin position="350"/>
        <end position="401"/>
    </location>
</feature>
<dbReference type="CDD" id="cd00085">
    <property type="entry name" value="HNHc"/>
    <property type="match status" value="1"/>
</dbReference>
<dbReference type="Pfam" id="PF02720">
    <property type="entry name" value="DUF222"/>
    <property type="match status" value="1"/>
</dbReference>
<dbReference type="EMBL" id="JACSQP010000009">
    <property type="protein sequence ID" value="MBD7958568.1"/>
    <property type="molecule type" value="Genomic_DNA"/>
</dbReference>
<dbReference type="RefSeq" id="WP_191719760.1">
    <property type="nucleotide sequence ID" value="NZ_JACSQP010000009.1"/>
</dbReference>
<evidence type="ECO:0000313" key="3">
    <source>
        <dbReference type="EMBL" id="MBD7958568.1"/>
    </source>
</evidence>
<accession>A0ABR8S514</accession>
<name>A0ABR8S514_9MICO</name>
<dbReference type="Proteomes" id="UP000648352">
    <property type="component" value="Unassembled WGS sequence"/>
</dbReference>
<comment type="caution">
    <text evidence="3">The sequence shown here is derived from an EMBL/GenBank/DDBJ whole genome shotgun (WGS) entry which is preliminary data.</text>
</comment>
<dbReference type="InterPro" id="IPR003615">
    <property type="entry name" value="HNH_nuc"/>
</dbReference>
<comment type="similarity">
    <text evidence="1">Belongs to the Rv1128c/1148c/1588c/1702c/1945/3466 family.</text>
</comment>
<dbReference type="SMART" id="SM00507">
    <property type="entry name" value="HNHc"/>
    <property type="match status" value="1"/>
</dbReference>
<dbReference type="InterPro" id="IPR002711">
    <property type="entry name" value="HNH"/>
</dbReference>
<dbReference type="Gene3D" id="1.10.30.50">
    <property type="match status" value="1"/>
</dbReference>
<organism evidence="3 4">
    <name type="scientific">Microbacterium pullorum</name>
    <dbReference type="NCBI Taxonomy" id="2762236"/>
    <lineage>
        <taxon>Bacteria</taxon>
        <taxon>Bacillati</taxon>
        <taxon>Actinomycetota</taxon>
        <taxon>Actinomycetes</taxon>
        <taxon>Micrococcales</taxon>
        <taxon>Microbacteriaceae</taxon>
        <taxon>Microbacterium</taxon>
    </lineage>
</organism>
<protein>
    <submittedName>
        <fullName evidence="3">DUF222 domain-containing protein</fullName>
    </submittedName>
</protein>
<evidence type="ECO:0000313" key="4">
    <source>
        <dbReference type="Proteomes" id="UP000648352"/>
    </source>
</evidence>
<reference evidence="3 4" key="1">
    <citation type="submission" date="2020-08" db="EMBL/GenBank/DDBJ databases">
        <title>A Genomic Blueprint of the Chicken Gut Microbiome.</title>
        <authorList>
            <person name="Gilroy R."/>
            <person name="Ravi A."/>
            <person name="Getino M."/>
            <person name="Pursley I."/>
            <person name="Horton D.L."/>
            <person name="Alikhan N.-F."/>
            <person name="Baker D."/>
            <person name="Gharbi K."/>
            <person name="Hall N."/>
            <person name="Watson M."/>
            <person name="Adriaenssens E.M."/>
            <person name="Foster-Nyarko E."/>
            <person name="Jarju S."/>
            <person name="Secka A."/>
            <person name="Antonio M."/>
            <person name="Oren A."/>
            <person name="Chaudhuri R."/>
            <person name="La Ragione R.M."/>
            <person name="Hildebrand F."/>
            <person name="Pallen M.J."/>
        </authorList>
    </citation>
    <scope>NUCLEOTIDE SEQUENCE [LARGE SCALE GENOMIC DNA]</scope>
    <source>
        <strain evidence="3 4">Sa4CUA7</strain>
    </source>
</reference>
<dbReference type="InterPro" id="IPR003870">
    <property type="entry name" value="DUF222"/>
</dbReference>